<dbReference type="GO" id="GO:0005886">
    <property type="term" value="C:plasma membrane"/>
    <property type="evidence" value="ECO:0007669"/>
    <property type="project" value="UniProtKB-SubCell"/>
</dbReference>
<dbReference type="Pfam" id="PF05649">
    <property type="entry name" value="Peptidase_M13_N"/>
    <property type="match status" value="1"/>
</dbReference>
<evidence type="ECO:0000256" key="3">
    <source>
        <dbReference type="ARBA" id="ARBA00007357"/>
    </source>
</evidence>
<dbReference type="InterPro" id="IPR008753">
    <property type="entry name" value="Peptidase_M13_N"/>
</dbReference>
<evidence type="ECO:0000259" key="9">
    <source>
        <dbReference type="Pfam" id="PF01431"/>
    </source>
</evidence>
<dbReference type="PANTHER" id="PTHR11733:SF133">
    <property type="entry name" value="PHOSPHATE-REGULATING NEUTRAL ENDOPEPTIDASE PHEX"/>
    <property type="match status" value="1"/>
</dbReference>
<comment type="caution">
    <text evidence="11">The sequence shown here is derived from an EMBL/GenBank/DDBJ whole genome shotgun (WGS) entry which is preliminary data.</text>
</comment>
<dbReference type="PRINTS" id="PR00786">
    <property type="entry name" value="NEPRILYSIN"/>
</dbReference>
<accession>A0AAN7PY22</accession>
<feature type="domain" description="Peptidase M13 C-terminal" evidence="9">
    <location>
        <begin position="467"/>
        <end position="672"/>
    </location>
</feature>
<evidence type="ECO:0000259" key="10">
    <source>
        <dbReference type="Pfam" id="PF05649"/>
    </source>
</evidence>
<comment type="cofactor">
    <cofactor evidence="1">
        <name>Zn(2+)</name>
        <dbReference type="ChEBI" id="CHEBI:29105"/>
    </cofactor>
</comment>
<keyword evidence="12" id="KW-1185">Reference proteome</keyword>
<evidence type="ECO:0000256" key="1">
    <source>
        <dbReference type="ARBA" id="ARBA00001947"/>
    </source>
</evidence>
<reference evidence="12" key="1">
    <citation type="submission" date="2023-01" db="EMBL/GenBank/DDBJ databases">
        <title>Key to firefly adult light organ development and bioluminescence: homeobox transcription factors regulate luciferase expression and transportation to peroxisome.</title>
        <authorList>
            <person name="Fu X."/>
        </authorList>
    </citation>
    <scope>NUCLEOTIDE SEQUENCE [LARGE SCALE GENOMIC DNA]</scope>
</reference>
<evidence type="ECO:0000256" key="4">
    <source>
        <dbReference type="ARBA" id="ARBA00022670"/>
    </source>
</evidence>
<evidence type="ECO:0000256" key="5">
    <source>
        <dbReference type="ARBA" id="ARBA00022723"/>
    </source>
</evidence>
<dbReference type="InterPro" id="IPR042089">
    <property type="entry name" value="Peptidase_M13_dom_2"/>
</dbReference>
<evidence type="ECO:0000313" key="12">
    <source>
        <dbReference type="Proteomes" id="UP001353858"/>
    </source>
</evidence>
<dbReference type="Pfam" id="PF01431">
    <property type="entry name" value="Peptidase_M13"/>
    <property type="match status" value="1"/>
</dbReference>
<dbReference type="GO" id="GO:0016485">
    <property type="term" value="P:protein processing"/>
    <property type="evidence" value="ECO:0007669"/>
    <property type="project" value="TreeGrafter"/>
</dbReference>
<evidence type="ECO:0000256" key="8">
    <source>
        <dbReference type="ARBA" id="ARBA00023049"/>
    </source>
</evidence>
<evidence type="ECO:0000256" key="7">
    <source>
        <dbReference type="ARBA" id="ARBA00022833"/>
    </source>
</evidence>
<keyword evidence="4" id="KW-0645">Protease</keyword>
<dbReference type="AlphaFoldDB" id="A0AAN7PY22"/>
<evidence type="ECO:0000256" key="6">
    <source>
        <dbReference type="ARBA" id="ARBA00022801"/>
    </source>
</evidence>
<sequence>MLEAIDKYANPCEDFYQYACGGWIRSNPIPDWTASWDRLARLRESLVQQMRQLLEKGEGSLNKTNEPSGVRKARIMYRTCMKADKLSQSLDSLEKILKAVGLPEHPSLFNNTNFDWLFTIAKARRLLGVSLLYGFNVAEDVRNSSKNKIVIEQINPGFTERYLLQPEKFSQELLHYKMYIAAVIKEYANYTNHSFVNDVINVSTEIAKVMTPAEIRRSPGYLFHEVTLVELANGPSQDNDTWRTTNWTTYLRIIFDDTNVVLNPQNDTVILFDLPFMKNMANLIKNTDIKVLKNYLWWSIFSKVSQSASDKYRSIAFDFSQKLLGVQEKIPKWKRCVSSVNANFGMVLSYLYIRSYTSNLNVNKVLQMLHDIKNAFEGSLHNLEWMDEVTREKMLIKLQAIRAFVGYPGWIMNATELDKHYNQAHVIEDELFETYLNLTNASIKRNLESLRKTPDRNRWVGTATTVNAFYSATLNSVTFPAAILNPPFYGNGIAAIDYGSIGAIMGHEITHGFDDQGRRYDEHGNLKQWWSLTTLEHYYNKVKCIIEQYNNYSMPELGQTFPVHGYNTQGENIADNGGLRAAFDGYKQHRLKTTLPQKLPGLSHLTGEQLFFLGFAQIWCGNSTVEALKAKIITGEHSPNRIRVLGTLKNSEEFSNAWNCPVGSDMNPKKKCVLW</sequence>
<dbReference type="Gene3D" id="1.10.1380.10">
    <property type="entry name" value="Neutral endopeptidase , domain2"/>
    <property type="match status" value="1"/>
</dbReference>
<dbReference type="GO" id="GO:0004222">
    <property type="term" value="F:metalloendopeptidase activity"/>
    <property type="evidence" value="ECO:0007669"/>
    <property type="project" value="InterPro"/>
</dbReference>
<comment type="subcellular location">
    <subcellularLocation>
        <location evidence="2">Cell membrane</location>
        <topology evidence="2">Single-pass type II membrane protein</topology>
    </subcellularLocation>
</comment>
<keyword evidence="5" id="KW-0479">Metal-binding</keyword>
<organism evidence="11 12">
    <name type="scientific">Aquatica leii</name>
    <dbReference type="NCBI Taxonomy" id="1421715"/>
    <lineage>
        <taxon>Eukaryota</taxon>
        <taxon>Metazoa</taxon>
        <taxon>Ecdysozoa</taxon>
        <taxon>Arthropoda</taxon>
        <taxon>Hexapoda</taxon>
        <taxon>Insecta</taxon>
        <taxon>Pterygota</taxon>
        <taxon>Neoptera</taxon>
        <taxon>Endopterygota</taxon>
        <taxon>Coleoptera</taxon>
        <taxon>Polyphaga</taxon>
        <taxon>Elateriformia</taxon>
        <taxon>Elateroidea</taxon>
        <taxon>Lampyridae</taxon>
        <taxon>Luciolinae</taxon>
        <taxon>Aquatica</taxon>
    </lineage>
</organism>
<feature type="domain" description="Peptidase M13 N-terminal" evidence="10">
    <location>
        <begin position="11"/>
        <end position="408"/>
    </location>
</feature>
<evidence type="ECO:0008006" key="13">
    <source>
        <dbReference type="Google" id="ProtNLM"/>
    </source>
</evidence>
<dbReference type="InterPro" id="IPR000718">
    <property type="entry name" value="Peptidase_M13"/>
</dbReference>
<keyword evidence="7" id="KW-0862">Zinc</keyword>
<dbReference type="InterPro" id="IPR018497">
    <property type="entry name" value="Peptidase_M13_C"/>
</dbReference>
<gene>
    <name evidence="11" type="ORF">RN001_016094</name>
</gene>
<dbReference type="InterPro" id="IPR024079">
    <property type="entry name" value="MetalloPept_cat_dom_sf"/>
</dbReference>
<evidence type="ECO:0000256" key="2">
    <source>
        <dbReference type="ARBA" id="ARBA00004401"/>
    </source>
</evidence>
<proteinExistence type="inferred from homology"/>
<keyword evidence="8" id="KW-0482">Metalloprotease</keyword>
<dbReference type="PANTHER" id="PTHR11733">
    <property type="entry name" value="ZINC METALLOPROTEASE FAMILY M13 NEPRILYSIN-RELATED"/>
    <property type="match status" value="1"/>
</dbReference>
<dbReference type="CDD" id="cd08662">
    <property type="entry name" value="M13"/>
    <property type="match status" value="1"/>
</dbReference>
<comment type="similarity">
    <text evidence="3">Belongs to the peptidase M13 family.</text>
</comment>
<dbReference type="PROSITE" id="PS51885">
    <property type="entry name" value="NEPRILYSIN"/>
    <property type="match status" value="1"/>
</dbReference>
<dbReference type="Gene3D" id="3.40.390.10">
    <property type="entry name" value="Collagenase (Catalytic Domain)"/>
    <property type="match status" value="1"/>
</dbReference>
<dbReference type="SUPFAM" id="SSF55486">
    <property type="entry name" value="Metalloproteases ('zincins'), catalytic domain"/>
    <property type="match status" value="1"/>
</dbReference>
<dbReference type="EMBL" id="JARPUR010000008">
    <property type="protein sequence ID" value="KAK4871970.1"/>
    <property type="molecule type" value="Genomic_DNA"/>
</dbReference>
<dbReference type="Proteomes" id="UP001353858">
    <property type="component" value="Unassembled WGS sequence"/>
</dbReference>
<keyword evidence="6" id="KW-0378">Hydrolase</keyword>
<dbReference type="GO" id="GO:0046872">
    <property type="term" value="F:metal ion binding"/>
    <property type="evidence" value="ECO:0007669"/>
    <property type="project" value="UniProtKB-KW"/>
</dbReference>
<name>A0AAN7PY22_9COLE</name>
<evidence type="ECO:0000313" key="11">
    <source>
        <dbReference type="EMBL" id="KAK4871970.1"/>
    </source>
</evidence>
<protein>
    <recommendedName>
        <fullName evidence="13">Endothelin-converting enzyme 1</fullName>
    </recommendedName>
</protein>